<feature type="binding site" evidence="6">
    <location>
        <begin position="16"/>
        <end position="18"/>
    </location>
    <ligand>
        <name>substrate</name>
    </ligand>
</feature>
<gene>
    <name evidence="7" type="ORF">D3272_22190</name>
</gene>
<keyword evidence="8" id="KW-1185">Reference proteome</keyword>
<dbReference type="Gene3D" id="2.160.10.10">
    <property type="entry name" value="Hexapeptide repeat proteins"/>
    <property type="match status" value="1"/>
</dbReference>
<dbReference type="PROSITE" id="PS00101">
    <property type="entry name" value="HEXAPEP_TRANSFERASES"/>
    <property type="match status" value="1"/>
</dbReference>
<evidence type="ECO:0000256" key="2">
    <source>
        <dbReference type="ARBA" id="ARBA00022679"/>
    </source>
</evidence>
<protein>
    <submittedName>
        <fullName evidence="7">Acetyltransferase</fullName>
    </submittedName>
</protein>
<dbReference type="EMBL" id="QYBC01000022">
    <property type="protein sequence ID" value="RYB02192.1"/>
    <property type="molecule type" value="Genomic_DNA"/>
</dbReference>
<comment type="caution">
    <text evidence="7">The sequence shown here is derived from an EMBL/GenBank/DDBJ whole genome shotgun (WGS) entry which is preliminary data.</text>
</comment>
<keyword evidence="3" id="KW-0677">Repeat</keyword>
<feature type="binding site" evidence="6">
    <location>
        <position position="78"/>
    </location>
    <ligand>
        <name>substrate</name>
    </ligand>
</feature>
<evidence type="ECO:0000256" key="5">
    <source>
        <dbReference type="PIRSR" id="PIRSR620019-1"/>
    </source>
</evidence>
<reference evidence="7 8" key="1">
    <citation type="submission" date="2018-09" db="EMBL/GenBank/DDBJ databases">
        <authorList>
            <person name="Grouzdev D.S."/>
            <person name="Krutkina M.S."/>
        </authorList>
    </citation>
    <scope>NUCLEOTIDE SEQUENCE [LARGE SCALE GENOMIC DNA]</scope>
    <source>
        <strain evidence="7 8">RmlP001</strain>
    </source>
</reference>
<evidence type="ECO:0000256" key="4">
    <source>
        <dbReference type="ARBA" id="ARBA00023315"/>
    </source>
</evidence>
<dbReference type="PANTHER" id="PTHR43300:SF7">
    <property type="entry name" value="UDP-N-ACETYLBACILLOSAMINE N-ACETYLTRANSFERASE"/>
    <property type="match status" value="1"/>
</dbReference>
<dbReference type="InterPro" id="IPR001451">
    <property type="entry name" value="Hexapep"/>
</dbReference>
<dbReference type="Proteomes" id="UP000289411">
    <property type="component" value="Unassembled WGS sequence"/>
</dbReference>
<evidence type="ECO:0000256" key="6">
    <source>
        <dbReference type="PIRSR" id="PIRSR620019-2"/>
    </source>
</evidence>
<dbReference type="AlphaFoldDB" id="A0A4Q2R9K4"/>
<dbReference type="PANTHER" id="PTHR43300">
    <property type="entry name" value="ACETYLTRANSFERASE"/>
    <property type="match status" value="1"/>
</dbReference>
<dbReference type="NCBIfam" id="TIGR03570">
    <property type="entry name" value="NeuD_NnaD"/>
    <property type="match status" value="1"/>
</dbReference>
<name>A0A4Q2R9K4_9HYPH</name>
<evidence type="ECO:0000256" key="3">
    <source>
        <dbReference type="ARBA" id="ARBA00022737"/>
    </source>
</evidence>
<dbReference type="GO" id="GO:0016746">
    <property type="term" value="F:acyltransferase activity"/>
    <property type="evidence" value="ECO:0007669"/>
    <property type="project" value="UniProtKB-KW"/>
</dbReference>
<comment type="similarity">
    <text evidence="1">Belongs to the transferase hexapeptide repeat family.</text>
</comment>
<evidence type="ECO:0000313" key="7">
    <source>
        <dbReference type="EMBL" id="RYB02192.1"/>
    </source>
</evidence>
<dbReference type="Pfam" id="PF00132">
    <property type="entry name" value="Hexapep"/>
    <property type="match status" value="1"/>
</dbReference>
<dbReference type="OrthoDB" id="9815592at2"/>
<evidence type="ECO:0000256" key="1">
    <source>
        <dbReference type="ARBA" id="ARBA00007274"/>
    </source>
</evidence>
<dbReference type="SUPFAM" id="SSF51161">
    <property type="entry name" value="Trimeric LpxA-like enzymes"/>
    <property type="match status" value="1"/>
</dbReference>
<feature type="active site" description="Proton acceptor" evidence="5">
    <location>
        <position position="147"/>
    </location>
</feature>
<proteinExistence type="inferred from homology"/>
<feature type="binding site" evidence="6">
    <location>
        <position position="156"/>
    </location>
    <ligand>
        <name>acetyl-CoA</name>
        <dbReference type="ChEBI" id="CHEBI:57288"/>
    </ligand>
</feature>
<feature type="site" description="Increases basicity of active site His" evidence="5">
    <location>
        <position position="148"/>
    </location>
</feature>
<keyword evidence="2 7" id="KW-0808">Transferase</keyword>
<dbReference type="InterPro" id="IPR011004">
    <property type="entry name" value="Trimer_LpxA-like_sf"/>
</dbReference>
<reference evidence="7 8" key="2">
    <citation type="submission" date="2019-02" db="EMBL/GenBank/DDBJ databases">
        <title>'Lichenibacterium ramalinii' gen. nov. sp. nov., 'Lichenibacterium minor' gen. nov. sp. nov.</title>
        <authorList>
            <person name="Pankratov T."/>
        </authorList>
    </citation>
    <scope>NUCLEOTIDE SEQUENCE [LARGE SCALE GENOMIC DNA]</scope>
    <source>
        <strain evidence="7 8">RmlP001</strain>
    </source>
</reference>
<keyword evidence="4" id="KW-0012">Acyltransferase</keyword>
<organism evidence="7 8">
    <name type="scientific">Lichenibacterium ramalinae</name>
    <dbReference type="NCBI Taxonomy" id="2316527"/>
    <lineage>
        <taxon>Bacteria</taxon>
        <taxon>Pseudomonadati</taxon>
        <taxon>Pseudomonadota</taxon>
        <taxon>Alphaproteobacteria</taxon>
        <taxon>Hyphomicrobiales</taxon>
        <taxon>Lichenihabitantaceae</taxon>
        <taxon>Lichenibacterium</taxon>
    </lineage>
</organism>
<dbReference type="CDD" id="cd03360">
    <property type="entry name" value="LbH_AT_putative"/>
    <property type="match status" value="1"/>
</dbReference>
<evidence type="ECO:0000313" key="8">
    <source>
        <dbReference type="Proteomes" id="UP000289411"/>
    </source>
</evidence>
<dbReference type="InterPro" id="IPR020019">
    <property type="entry name" value="AcTrfase_PglD-like"/>
</dbReference>
<accession>A0A4Q2R9K4</accession>
<dbReference type="InterPro" id="IPR018357">
    <property type="entry name" value="Hexapep_transf_CS"/>
</dbReference>
<sequence length="218" mass="22491">MGDAVNKHRLLVWGGSGHAKMLRPTFAAAGLDVVALVERDPALAPLFSSAVRFFGWDDLAPWLAAGNALELSFILAIGGHNGSVRCELADRLTSWGLKPFEAIHERAWVASTATMGEGCHVLPMAAVGEDAKLGRQCIVNTNASVDHECILDEGVHIMPGATLAGCVRVGAHATVGANATVLPHVNIGRGAIVGAGAVVVHDVPAGSVVVGVPARAKH</sequence>
<dbReference type="Gene3D" id="3.40.50.20">
    <property type="match status" value="1"/>
</dbReference>
<dbReference type="InterPro" id="IPR050179">
    <property type="entry name" value="Trans_hexapeptide_repeat"/>
</dbReference>